<evidence type="ECO:0000256" key="1">
    <source>
        <dbReference type="SAM" id="MobiDB-lite"/>
    </source>
</evidence>
<evidence type="ECO:0000313" key="3">
    <source>
        <dbReference type="Proteomes" id="UP001286313"/>
    </source>
</evidence>
<proteinExistence type="predicted"/>
<sequence>MSNENTAAGLEDGSETTEPTDFHSRLSEDISRAMEECFRSGERDDRSGQRVKTRSRAGDSNADGGVEGLVGDVIWSLQPVIVSAVTAAVTRAMESFVKTMKEEIRMQSQQVNDTILCDLQKQIKQQSYQLEQMEQYSRRENVRIKGIRCTEGEDVTATVIKVAEDIGVTLIQGDISVCHRIGTSSDANRPKPIIVRLARREKKIELMKNKKKLKRGIYIDKDLTKVRSKMLYEIRRDPQTTQTWKIDGRIFAMVNEGGEETKKIFDTPDDLYKLGWNETKLPGFKIAKHGPRAGRTSQNFG</sequence>
<keyword evidence="3" id="KW-1185">Reference proteome</keyword>
<protein>
    <submittedName>
        <fullName evidence="2">Uncharacterized protein</fullName>
    </submittedName>
</protein>
<name>A0AAE1KB98_PETCI</name>
<dbReference type="Gene3D" id="3.30.70.1820">
    <property type="entry name" value="L1 transposable element, RRM domain"/>
    <property type="match status" value="1"/>
</dbReference>
<dbReference type="Proteomes" id="UP001286313">
    <property type="component" value="Unassembled WGS sequence"/>
</dbReference>
<organism evidence="2 3">
    <name type="scientific">Petrolisthes cinctipes</name>
    <name type="common">Flat porcelain crab</name>
    <dbReference type="NCBI Taxonomy" id="88211"/>
    <lineage>
        <taxon>Eukaryota</taxon>
        <taxon>Metazoa</taxon>
        <taxon>Ecdysozoa</taxon>
        <taxon>Arthropoda</taxon>
        <taxon>Crustacea</taxon>
        <taxon>Multicrustacea</taxon>
        <taxon>Malacostraca</taxon>
        <taxon>Eumalacostraca</taxon>
        <taxon>Eucarida</taxon>
        <taxon>Decapoda</taxon>
        <taxon>Pleocyemata</taxon>
        <taxon>Anomura</taxon>
        <taxon>Galatheoidea</taxon>
        <taxon>Porcellanidae</taxon>
        <taxon>Petrolisthes</taxon>
    </lineage>
</organism>
<evidence type="ECO:0000313" key="2">
    <source>
        <dbReference type="EMBL" id="KAK3868792.1"/>
    </source>
</evidence>
<gene>
    <name evidence="2" type="ORF">Pcinc_025830</name>
</gene>
<feature type="region of interest" description="Disordered" evidence="1">
    <location>
        <begin position="1"/>
        <end position="63"/>
    </location>
</feature>
<dbReference type="AlphaFoldDB" id="A0AAE1KB98"/>
<feature type="compositionally biased region" description="Basic and acidic residues" evidence="1">
    <location>
        <begin position="20"/>
        <end position="48"/>
    </location>
</feature>
<reference evidence="2" key="1">
    <citation type="submission" date="2023-10" db="EMBL/GenBank/DDBJ databases">
        <title>Genome assemblies of two species of porcelain crab, Petrolisthes cinctipes and Petrolisthes manimaculis (Anomura: Porcellanidae).</title>
        <authorList>
            <person name="Angst P."/>
        </authorList>
    </citation>
    <scope>NUCLEOTIDE SEQUENCE</scope>
    <source>
        <strain evidence="2">PB745_01</strain>
        <tissue evidence="2">Gill</tissue>
    </source>
</reference>
<dbReference type="EMBL" id="JAWQEG010002943">
    <property type="protein sequence ID" value="KAK3868792.1"/>
    <property type="molecule type" value="Genomic_DNA"/>
</dbReference>
<accession>A0AAE1KB98</accession>
<comment type="caution">
    <text evidence="2">The sequence shown here is derived from an EMBL/GenBank/DDBJ whole genome shotgun (WGS) entry which is preliminary data.</text>
</comment>